<reference evidence="1" key="1">
    <citation type="journal article" date="2015" name="Nature">
        <title>Complex archaea that bridge the gap between prokaryotes and eukaryotes.</title>
        <authorList>
            <person name="Spang A."/>
            <person name="Saw J.H."/>
            <person name="Jorgensen S.L."/>
            <person name="Zaremba-Niedzwiedzka K."/>
            <person name="Martijn J."/>
            <person name="Lind A.E."/>
            <person name="van Eijk R."/>
            <person name="Schleper C."/>
            <person name="Guy L."/>
            <person name="Ettema T.J."/>
        </authorList>
    </citation>
    <scope>NUCLEOTIDE SEQUENCE</scope>
</reference>
<accession>A0A0F8VVU5</accession>
<organism evidence="1">
    <name type="scientific">marine sediment metagenome</name>
    <dbReference type="NCBI Taxonomy" id="412755"/>
    <lineage>
        <taxon>unclassified sequences</taxon>
        <taxon>metagenomes</taxon>
        <taxon>ecological metagenomes</taxon>
    </lineage>
</organism>
<gene>
    <name evidence="1" type="ORF">LCGC14_3145160</name>
</gene>
<proteinExistence type="predicted"/>
<dbReference type="AlphaFoldDB" id="A0A0F8VVU5"/>
<feature type="non-terminal residue" evidence="1">
    <location>
        <position position="139"/>
    </location>
</feature>
<name>A0A0F8VVU5_9ZZZZ</name>
<protein>
    <submittedName>
        <fullName evidence="1">Uncharacterized protein</fullName>
    </submittedName>
</protein>
<evidence type="ECO:0000313" key="1">
    <source>
        <dbReference type="EMBL" id="KKK48432.1"/>
    </source>
</evidence>
<sequence length="139" mass="15457">MNVVAYGPILEDLPFIPEFVILEREGETIMAFRTTRETLSSTDLHGMSAKGKIALLDTPVAWRDDSWPSVEPGGLKWFFLSDEKRWREARAKSLLREAKDVSGDPVRKLSLLTASGGMGEVDVPGLVSELEKHRKSASE</sequence>
<dbReference type="EMBL" id="LAZR01069065">
    <property type="protein sequence ID" value="KKK48432.1"/>
    <property type="molecule type" value="Genomic_DNA"/>
</dbReference>
<comment type="caution">
    <text evidence="1">The sequence shown here is derived from an EMBL/GenBank/DDBJ whole genome shotgun (WGS) entry which is preliminary data.</text>
</comment>